<gene>
    <name evidence="1" type="ORF">AY601_5051</name>
</gene>
<evidence type="ECO:0000313" key="2">
    <source>
        <dbReference type="Proteomes" id="UP000071561"/>
    </source>
</evidence>
<dbReference type="KEGG" id="pcm:AY601_5051"/>
<keyword evidence="2" id="KW-1185">Reference proteome</keyword>
<evidence type="ECO:0000313" key="1">
    <source>
        <dbReference type="EMBL" id="AMQ01864.1"/>
    </source>
</evidence>
<name>A0A127VKK3_9SPHI</name>
<reference evidence="1 2" key="1">
    <citation type="submission" date="2016-03" db="EMBL/GenBank/DDBJ databases">
        <title>Complete genome sequence of Pedobacter cryoconitis PAMC 27485.</title>
        <authorList>
            <person name="Lee J."/>
            <person name="Kim O.-S."/>
        </authorList>
    </citation>
    <scope>NUCLEOTIDE SEQUENCE [LARGE SCALE GENOMIC DNA]</scope>
    <source>
        <strain evidence="1 2">PAMC 27485</strain>
    </source>
</reference>
<dbReference type="RefSeq" id="WP_068406844.1">
    <property type="nucleotide sequence ID" value="NZ_CP014504.1"/>
</dbReference>
<dbReference type="PATRIC" id="fig|188932.3.peg.5240"/>
<accession>A0A127VKK3</accession>
<dbReference type="SUPFAM" id="SSF53474">
    <property type="entry name" value="alpha/beta-Hydrolases"/>
    <property type="match status" value="1"/>
</dbReference>
<dbReference type="AlphaFoldDB" id="A0A127VKK3"/>
<dbReference type="EMBL" id="CP014504">
    <property type="protein sequence ID" value="AMQ01864.1"/>
    <property type="molecule type" value="Genomic_DNA"/>
</dbReference>
<organism evidence="1 2">
    <name type="scientific">Pedobacter cryoconitis</name>
    <dbReference type="NCBI Taxonomy" id="188932"/>
    <lineage>
        <taxon>Bacteria</taxon>
        <taxon>Pseudomonadati</taxon>
        <taxon>Bacteroidota</taxon>
        <taxon>Sphingobacteriia</taxon>
        <taxon>Sphingobacteriales</taxon>
        <taxon>Sphingobacteriaceae</taxon>
        <taxon>Pedobacter</taxon>
    </lineage>
</organism>
<dbReference type="InterPro" id="IPR029058">
    <property type="entry name" value="AB_hydrolase_fold"/>
</dbReference>
<dbReference type="OrthoDB" id="1376075at2"/>
<proteinExistence type="predicted"/>
<sequence length="309" mass="34643">MINKGKIIFINGHWQNNWIGRVAGADSAGKTYWNGGDFNSFARAAQHFFGLNERIDEGSVCLDGSSMVVLDEVLGGRAERAYEEYSTYEWAGTMYKKISDKFGYGLSETSFLRNKIETGARNAKKLATLTHGMDKTRHSFYIVGHSEGCAYAAGLAKLLLEKGWKVTFIIYLSSFDSGNFDSPQGVRAYQLGYTGKASGDWATNNNPVHGGVERIAIAYKDFGGLVNDLFTMHGDTKGSDVWNALADLRTLMIKTGRDYGYSWQSQIPQSTPNHTVFAWYNGTKLDYKQYMAEENSKINQFNYKSQHKY</sequence>
<dbReference type="Proteomes" id="UP000071561">
    <property type="component" value="Chromosome"/>
</dbReference>
<protein>
    <submittedName>
        <fullName evidence="1">Uncharacterized protein</fullName>
    </submittedName>
</protein>